<dbReference type="AlphaFoldDB" id="A0A9D4CSN9"/>
<protein>
    <submittedName>
        <fullName evidence="1">Uncharacterized protein</fullName>
    </submittedName>
</protein>
<proteinExistence type="predicted"/>
<reference evidence="1" key="1">
    <citation type="journal article" date="2019" name="bioRxiv">
        <title>The Genome of the Zebra Mussel, Dreissena polymorpha: A Resource for Invasive Species Research.</title>
        <authorList>
            <person name="McCartney M.A."/>
            <person name="Auch B."/>
            <person name="Kono T."/>
            <person name="Mallez S."/>
            <person name="Zhang Y."/>
            <person name="Obille A."/>
            <person name="Becker A."/>
            <person name="Abrahante J.E."/>
            <person name="Garbe J."/>
            <person name="Badalamenti J.P."/>
            <person name="Herman A."/>
            <person name="Mangelson H."/>
            <person name="Liachko I."/>
            <person name="Sullivan S."/>
            <person name="Sone E.D."/>
            <person name="Koren S."/>
            <person name="Silverstein K.A.T."/>
            <person name="Beckman K.B."/>
            <person name="Gohl D.M."/>
        </authorList>
    </citation>
    <scope>NUCLEOTIDE SEQUENCE</scope>
    <source>
        <strain evidence="1">Duluth1</strain>
        <tissue evidence="1">Whole animal</tissue>
    </source>
</reference>
<reference evidence="1" key="2">
    <citation type="submission" date="2020-11" db="EMBL/GenBank/DDBJ databases">
        <authorList>
            <person name="McCartney M.A."/>
            <person name="Auch B."/>
            <person name="Kono T."/>
            <person name="Mallez S."/>
            <person name="Becker A."/>
            <person name="Gohl D.M."/>
            <person name="Silverstein K.A.T."/>
            <person name="Koren S."/>
            <person name="Bechman K.B."/>
            <person name="Herman A."/>
            <person name="Abrahante J.E."/>
            <person name="Garbe J."/>
        </authorList>
    </citation>
    <scope>NUCLEOTIDE SEQUENCE</scope>
    <source>
        <strain evidence="1">Duluth1</strain>
        <tissue evidence="1">Whole animal</tissue>
    </source>
</reference>
<organism evidence="1 2">
    <name type="scientific">Dreissena polymorpha</name>
    <name type="common">Zebra mussel</name>
    <name type="synonym">Mytilus polymorpha</name>
    <dbReference type="NCBI Taxonomy" id="45954"/>
    <lineage>
        <taxon>Eukaryota</taxon>
        <taxon>Metazoa</taxon>
        <taxon>Spiralia</taxon>
        <taxon>Lophotrochozoa</taxon>
        <taxon>Mollusca</taxon>
        <taxon>Bivalvia</taxon>
        <taxon>Autobranchia</taxon>
        <taxon>Heteroconchia</taxon>
        <taxon>Euheterodonta</taxon>
        <taxon>Imparidentia</taxon>
        <taxon>Neoheterodontei</taxon>
        <taxon>Myida</taxon>
        <taxon>Dreissenoidea</taxon>
        <taxon>Dreissenidae</taxon>
        <taxon>Dreissena</taxon>
    </lineage>
</organism>
<evidence type="ECO:0000313" key="1">
    <source>
        <dbReference type="EMBL" id="KAH3729623.1"/>
    </source>
</evidence>
<evidence type="ECO:0000313" key="2">
    <source>
        <dbReference type="Proteomes" id="UP000828390"/>
    </source>
</evidence>
<gene>
    <name evidence="1" type="ORF">DPMN_055598</name>
</gene>
<keyword evidence="2" id="KW-1185">Reference proteome</keyword>
<name>A0A9D4CSN9_DREPO</name>
<comment type="caution">
    <text evidence="1">The sequence shown here is derived from an EMBL/GenBank/DDBJ whole genome shotgun (WGS) entry which is preliminary data.</text>
</comment>
<dbReference type="EMBL" id="JAIWYP010000012">
    <property type="protein sequence ID" value="KAH3729623.1"/>
    <property type="molecule type" value="Genomic_DNA"/>
</dbReference>
<sequence>MEMVNNSNEKKYGGLDQNHHQVHKTYNYHQPKLTLKRIGRRPSSLQKSRRSTLPICSRKTQCCIQSMKEYKNSDKKTDFWHSKAAQMNLESGPILET</sequence>
<dbReference type="Proteomes" id="UP000828390">
    <property type="component" value="Unassembled WGS sequence"/>
</dbReference>
<accession>A0A9D4CSN9</accession>